<evidence type="ECO:0000313" key="5">
    <source>
        <dbReference type="EMBL" id="APE45979.1"/>
    </source>
</evidence>
<dbReference type="OrthoDB" id="9803968at2"/>
<evidence type="ECO:0000256" key="3">
    <source>
        <dbReference type="ARBA" id="ARBA00023098"/>
    </source>
</evidence>
<reference evidence="5 6" key="1">
    <citation type="submission" date="2016-11" db="EMBL/GenBank/DDBJ databases">
        <title>Complete genome sequence of Sulfitobacter sp. AM1-D1, a toxic bacteria associated with marine dinoflagellate Alexandrium minutum in East China Sea.</title>
        <authorList>
            <person name="Yang Q."/>
            <person name="Zhang X."/>
            <person name="Tian X."/>
        </authorList>
    </citation>
    <scope>NUCLEOTIDE SEQUENCE [LARGE SCALE GENOMIC DNA]</scope>
    <source>
        <strain evidence="5 6">AM1-D1</strain>
        <plasmid evidence="5 6">unnamed4</plasmid>
    </source>
</reference>
<gene>
    <name evidence="5" type="ORF">BOO69_20710</name>
</gene>
<dbReference type="InterPro" id="IPR000873">
    <property type="entry name" value="AMP-dep_synth/lig_dom"/>
</dbReference>
<keyword evidence="2" id="KW-0276">Fatty acid metabolism</keyword>
<dbReference type="Gene3D" id="3.40.50.12780">
    <property type="entry name" value="N-terminal domain of ligase-like"/>
    <property type="match status" value="2"/>
</dbReference>
<dbReference type="EMBL" id="CP018080">
    <property type="protein sequence ID" value="APE45979.1"/>
    <property type="molecule type" value="Genomic_DNA"/>
</dbReference>
<sequence>MSLKLDAIPGMTMPQVLRERARLHGSDLALREKVRGLWQRTTWADYYEQARLTAIGLYALGFRPGDRLAIASDDTPQWYFSDLAAQMLGGAGLGIYPTNPWPELQYIVRHSKARFVVAGDQEQTDKVLDAQANEGGLPDLQQLICVDMKGMRAYSREGLMGFDDLLALGREREAELGAEVDRLIDAGQPEDTAIIVYTSGTTGMPKGAMLSHRNMLSNACDIARIHGLDARSYSVLCYLPLCHVAERSFSLVQQIVTGCTVSFAESVDTVVPNLREIAPLGFLGVPRIWEKMQQSIDYRVQDTTPLQRRVFNFAIARGKQIARRRLANGGRFASGGDRVMFGLLWLVCLRALQKYLGLNRVRTAFCGGASISEEVLLFFWTLGVPVYQIYGMTECAGASHSQRPGATSLGTSGPLLGVFEQKLAEDGELLIRGEACFQGYLFNDEATEAAYADGWLHTGDIVQIEDGGELRVMDRKKDILITSGGKNITPSLIENALKDSPYIREAILLGDGRKFLSALLQIDLETTGKWAQANDVQYTTYRTLAENPKVRELIAGEVARVNDRFARVENIRKFEILRKELDHDDGELTATMKVRRKAIEAKFADEIQTIYGDAA</sequence>
<dbReference type="PROSITE" id="PS00455">
    <property type="entry name" value="AMP_BINDING"/>
    <property type="match status" value="1"/>
</dbReference>
<keyword evidence="3" id="KW-0443">Lipid metabolism</keyword>
<dbReference type="Pfam" id="PF23562">
    <property type="entry name" value="AMP-binding_C_3"/>
    <property type="match status" value="1"/>
</dbReference>
<name>A0A1J0WP14_9RHOB</name>
<dbReference type="Proteomes" id="UP000181897">
    <property type="component" value="Plasmid unnamed4"/>
</dbReference>
<evidence type="ECO:0000256" key="2">
    <source>
        <dbReference type="ARBA" id="ARBA00022832"/>
    </source>
</evidence>
<protein>
    <submittedName>
        <fullName evidence="5">Long-chain fatty acid--CoA ligase</fullName>
    </submittedName>
</protein>
<evidence type="ECO:0000259" key="4">
    <source>
        <dbReference type="Pfam" id="PF00501"/>
    </source>
</evidence>
<dbReference type="GO" id="GO:0016020">
    <property type="term" value="C:membrane"/>
    <property type="evidence" value="ECO:0007669"/>
    <property type="project" value="TreeGrafter"/>
</dbReference>
<dbReference type="PANTHER" id="PTHR43272">
    <property type="entry name" value="LONG-CHAIN-FATTY-ACID--COA LIGASE"/>
    <property type="match status" value="1"/>
</dbReference>
<dbReference type="PANTHER" id="PTHR43272:SF32">
    <property type="entry name" value="AMP-DEPENDENT SYNTHETASE_LIGASE DOMAIN-CONTAINING PROTEIN"/>
    <property type="match status" value="1"/>
</dbReference>
<dbReference type="KEGG" id="suam:BOO69_20710"/>
<evidence type="ECO:0000256" key="1">
    <source>
        <dbReference type="ARBA" id="ARBA00022598"/>
    </source>
</evidence>
<accession>A0A1J0WP14</accession>
<keyword evidence="1 5" id="KW-0436">Ligase</keyword>
<proteinExistence type="predicted"/>
<dbReference type="RefSeq" id="WP_071974290.1">
    <property type="nucleotide sequence ID" value="NZ_CP018080.1"/>
</dbReference>
<keyword evidence="6" id="KW-1185">Reference proteome</keyword>
<dbReference type="InterPro" id="IPR020845">
    <property type="entry name" value="AMP-binding_CS"/>
</dbReference>
<evidence type="ECO:0000313" key="6">
    <source>
        <dbReference type="Proteomes" id="UP000181897"/>
    </source>
</evidence>
<dbReference type="InterPro" id="IPR042099">
    <property type="entry name" value="ANL_N_sf"/>
</dbReference>
<dbReference type="GO" id="GO:0004467">
    <property type="term" value="F:long-chain fatty acid-CoA ligase activity"/>
    <property type="evidence" value="ECO:0007669"/>
    <property type="project" value="TreeGrafter"/>
</dbReference>
<feature type="domain" description="AMP-dependent synthetase/ligase" evidence="4">
    <location>
        <begin position="18"/>
        <end position="441"/>
    </location>
</feature>
<dbReference type="AlphaFoldDB" id="A0A1J0WP14"/>
<keyword evidence="5" id="KW-0614">Plasmid</keyword>
<geneLocation type="plasmid" evidence="5 6">
    <name>unnamed4</name>
</geneLocation>
<dbReference type="Pfam" id="PF00501">
    <property type="entry name" value="AMP-binding"/>
    <property type="match status" value="1"/>
</dbReference>
<dbReference type="SUPFAM" id="SSF56801">
    <property type="entry name" value="Acetyl-CoA synthetase-like"/>
    <property type="match status" value="1"/>
</dbReference>
<organism evidence="5 6">
    <name type="scientific">Sulfitobacter alexandrii</name>
    <dbReference type="NCBI Taxonomy" id="1917485"/>
    <lineage>
        <taxon>Bacteria</taxon>
        <taxon>Pseudomonadati</taxon>
        <taxon>Pseudomonadota</taxon>
        <taxon>Alphaproteobacteria</taxon>
        <taxon>Rhodobacterales</taxon>
        <taxon>Roseobacteraceae</taxon>
        <taxon>Sulfitobacter</taxon>
    </lineage>
</organism>